<sequence>MCSLTCSRLLCSRLTGAYFSRGGVFYFALLFSAPTIMAEIPSPFDQQPIFLRHMQRALYHPFVDQAAFSWWISRFCSLRLVSFVIIYTLVQLQQTAGQVFVFLLFIFSVALAYESLAATCMNESVARTLLVSSSWRPLCMGYMILRPSMIP</sequence>
<keyword evidence="8" id="KW-1185">Reference proteome</keyword>
<accession>A0A4S8LW02</accession>
<comment type="subcellular location">
    <subcellularLocation>
        <location evidence="1">Membrane</location>
        <topology evidence="1">Multi-pass membrane protein</topology>
    </subcellularLocation>
</comment>
<dbReference type="AlphaFoldDB" id="A0A4S8LW02"/>
<dbReference type="EMBL" id="ML179244">
    <property type="protein sequence ID" value="THU93640.1"/>
    <property type="molecule type" value="Genomic_DNA"/>
</dbReference>
<keyword evidence="3 5" id="KW-1133">Transmembrane helix</keyword>
<dbReference type="Pfam" id="PF01061">
    <property type="entry name" value="ABC2_membrane"/>
    <property type="match status" value="1"/>
</dbReference>
<gene>
    <name evidence="7" type="ORF">K435DRAFT_188550</name>
</gene>
<dbReference type="Proteomes" id="UP000297245">
    <property type="component" value="Unassembled WGS sequence"/>
</dbReference>
<organism evidence="7 8">
    <name type="scientific">Dendrothele bispora (strain CBS 962.96)</name>
    <dbReference type="NCBI Taxonomy" id="1314807"/>
    <lineage>
        <taxon>Eukaryota</taxon>
        <taxon>Fungi</taxon>
        <taxon>Dikarya</taxon>
        <taxon>Basidiomycota</taxon>
        <taxon>Agaricomycotina</taxon>
        <taxon>Agaricomycetes</taxon>
        <taxon>Agaricomycetidae</taxon>
        <taxon>Agaricales</taxon>
        <taxon>Agaricales incertae sedis</taxon>
        <taxon>Dendrothele</taxon>
    </lineage>
</organism>
<dbReference type="InterPro" id="IPR013525">
    <property type="entry name" value="ABC2_TM"/>
</dbReference>
<evidence type="ECO:0000313" key="8">
    <source>
        <dbReference type="Proteomes" id="UP000297245"/>
    </source>
</evidence>
<keyword evidence="4 5" id="KW-0472">Membrane</keyword>
<keyword evidence="2 5" id="KW-0812">Transmembrane</keyword>
<dbReference type="OrthoDB" id="245989at2759"/>
<evidence type="ECO:0000256" key="1">
    <source>
        <dbReference type="ARBA" id="ARBA00004141"/>
    </source>
</evidence>
<proteinExistence type="predicted"/>
<feature type="transmembrane region" description="Helical" evidence="5">
    <location>
        <begin position="18"/>
        <end position="38"/>
    </location>
</feature>
<dbReference type="GO" id="GO:0140359">
    <property type="term" value="F:ABC-type transporter activity"/>
    <property type="evidence" value="ECO:0007669"/>
    <property type="project" value="InterPro"/>
</dbReference>
<evidence type="ECO:0000256" key="2">
    <source>
        <dbReference type="ARBA" id="ARBA00022692"/>
    </source>
</evidence>
<evidence type="ECO:0000313" key="7">
    <source>
        <dbReference type="EMBL" id="THU93640.1"/>
    </source>
</evidence>
<protein>
    <recommendedName>
        <fullName evidence="6">ABC-2 type transporter transmembrane domain-containing protein</fullName>
    </recommendedName>
</protein>
<evidence type="ECO:0000256" key="4">
    <source>
        <dbReference type="ARBA" id="ARBA00023136"/>
    </source>
</evidence>
<feature type="transmembrane region" description="Helical" evidence="5">
    <location>
        <begin position="68"/>
        <end position="89"/>
    </location>
</feature>
<evidence type="ECO:0000256" key="3">
    <source>
        <dbReference type="ARBA" id="ARBA00022989"/>
    </source>
</evidence>
<evidence type="ECO:0000259" key="6">
    <source>
        <dbReference type="Pfam" id="PF01061"/>
    </source>
</evidence>
<feature type="transmembrane region" description="Helical" evidence="5">
    <location>
        <begin position="96"/>
        <end position="113"/>
    </location>
</feature>
<name>A0A4S8LW02_DENBC</name>
<dbReference type="GO" id="GO:0016020">
    <property type="term" value="C:membrane"/>
    <property type="evidence" value="ECO:0007669"/>
    <property type="project" value="UniProtKB-SubCell"/>
</dbReference>
<evidence type="ECO:0000256" key="5">
    <source>
        <dbReference type="SAM" id="Phobius"/>
    </source>
</evidence>
<reference evidence="7 8" key="1">
    <citation type="journal article" date="2019" name="Nat. Ecol. Evol.">
        <title>Megaphylogeny resolves global patterns of mushroom evolution.</title>
        <authorList>
            <person name="Varga T."/>
            <person name="Krizsan K."/>
            <person name="Foldi C."/>
            <person name="Dima B."/>
            <person name="Sanchez-Garcia M."/>
            <person name="Sanchez-Ramirez S."/>
            <person name="Szollosi G.J."/>
            <person name="Szarkandi J.G."/>
            <person name="Papp V."/>
            <person name="Albert L."/>
            <person name="Andreopoulos W."/>
            <person name="Angelini C."/>
            <person name="Antonin V."/>
            <person name="Barry K.W."/>
            <person name="Bougher N.L."/>
            <person name="Buchanan P."/>
            <person name="Buyck B."/>
            <person name="Bense V."/>
            <person name="Catcheside P."/>
            <person name="Chovatia M."/>
            <person name="Cooper J."/>
            <person name="Damon W."/>
            <person name="Desjardin D."/>
            <person name="Finy P."/>
            <person name="Geml J."/>
            <person name="Haridas S."/>
            <person name="Hughes K."/>
            <person name="Justo A."/>
            <person name="Karasinski D."/>
            <person name="Kautmanova I."/>
            <person name="Kiss B."/>
            <person name="Kocsube S."/>
            <person name="Kotiranta H."/>
            <person name="LaButti K.M."/>
            <person name="Lechner B.E."/>
            <person name="Liimatainen K."/>
            <person name="Lipzen A."/>
            <person name="Lukacs Z."/>
            <person name="Mihaltcheva S."/>
            <person name="Morgado L.N."/>
            <person name="Niskanen T."/>
            <person name="Noordeloos M.E."/>
            <person name="Ohm R.A."/>
            <person name="Ortiz-Santana B."/>
            <person name="Ovrebo C."/>
            <person name="Racz N."/>
            <person name="Riley R."/>
            <person name="Savchenko A."/>
            <person name="Shiryaev A."/>
            <person name="Soop K."/>
            <person name="Spirin V."/>
            <person name="Szebenyi C."/>
            <person name="Tomsovsky M."/>
            <person name="Tulloss R.E."/>
            <person name="Uehling J."/>
            <person name="Grigoriev I.V."/>
            <person name="Vagvolgyi C."/>
            <person name="Papp T."/>
            <person name="Martin F.M."/>
            <person name="Miettinen O."/>
            <person name="Hibbett D.S."/>
            <person name="Nagy L.G."/>
        </authorList>
    </citation>
    <scope>NUCLEOTIDE SEQUENCE [LARGE SCALE GENOMIC DNA]</scope>
    <source>
        <strain evidence="7 8">CBS 962.96</strain>
    </source>
</reference>
<feature type="domain" description="ABC-2 type transporter transmembrane" evidence="6">
    <location>
        <begin position="17"/>
        <end position="118"/>
    </location>
</feature>